<dbReference type="RefSeq" id="WP_268810908.1">
    <property type="nucleotide sequence ID" value="NZ_FCON02000002.1"/>
</dbReference>
<organism evidence="2 3">
    <name type="scientific">Caballeronia choica</name>
    <dbReference type="NCBI Taxonomy" id="326476"/>
    <lineage>
        <taxon>Bacteria</taxon>
        <taxon>Pseudomonadati</taxon>
        <taxon>Pseudomonadota</taxon>
        <taxon>Betaproteobacteria</taxon>
        <taxon>Burkholderiales</taxon>
        <taxon>Burkholderiaceae</taxon>
        <taxon>Caballeronia</taxon>
    </lineage>
</organism>
<name>A0A158F5R6_9BURK</name>
<dbReference type="AlphaFoldDB" id="A0A158F5R6"/>
<dbReference type="InterPro" id="IPR013785">
    <property type="entry name" value="Aldolase_TIM"/>
</dbReference>
<dbReference type="InterPro" id="IPR000891">
    <property type="entry name" value="PYR_CT"/>
</dbReference>
<reference evidence="2" key="1">
    <citation type="submission" date="2016-01" db="EMBL/GenBank/DDBJ databases">
        <authorList>
            <person name="Peeters C."/>
        </authorList>
    </citation>
    <scope>NUCLEOTIDE SEQUENCE [LARGE SCALE GENOMIC DNA]</scope>
    <source>
        <strain evidence="2">LMG 22940</strain>
    </source>
</reference>
<evidence type="ECO:0000259" key="1">
    <source>
        <dbReference type="PROSITE" id="PS50991"/>
    </source>
</evidence>
<evidence type="ECO:0000313" key="2">
    <source>
        <dbReference type="EMBL" id="SAL15206.1"/>
    </source>
</evidence>
<protein>
    <recommendedName>
        <fullName evidence="1">Pyruvate carboxyltransferase domain-containing protein</fullName>
    </recommendedName>
</protein>
<accession>A0A158F5R6</accession>
<comment type="caution">
    <text evidence="2">The sequence shown here is derived from an EMBL/GenBank/DDBJ whole genome shotgun (WGS) entry which is preliminary data.</text>
</comment>
<dbReference type="Proteomes" id="UP000054770">
    <property type="component" value="Unassembled WGS sequence"/>
</dbReference>
<proteinExistence type="predicted"/>
<dbReference type="EMBL" id="FCON02000002">
    <property type="protein sequence ID" value="SAL15206.1"/>
    <property type="molecule type" value="Genomic_DNA"/>
</dbReference>
<dbReference type="PROSITE" id="PS50991">
    <property type="entry name" value="PYR_CT"/>
    <property type="match status" value="1"/>
</dbReference>
<gene>
    <name evidence="2" type="ORF">AWB68_00327</name>
</gene>
<evidence type="ECO:0000313" key="3">
    <source>
        <dbReference type="Proteomes" id="UP000054770"/>
    </source>
</evidence>
<feature type="domain" description="Pyruvate carboxyltransferase" evidence="1">
    <location>
        <begin position="1"/>
        <end position="40"/>
    </location>
</feature>
<keyword evidence="3" id="KW-1185">Reference proteome</keyword>
<dbReference type="GO" id="GO:0003824">
    <property type="term" value="F:catalytic activity"/>
    <property type="evidence" value="ECO:0007669"/>
    <property type="project" value="InterPro"/>
</dbReference>
<sequence>MRLANVVAALDAGVRYFDSSLGGLRNFAGLYCVYRETMQL</sequence>
<dbReference type="Gene3D" id="3.20.20.70">
    <property type="entry name" value="Aldolase class I"/>
    <property type="match status" value="1"/>
</dbReference>